<comment type="subcellular location">
    <subcellularLocation>
        <location evidence="1">Cell membrane</location>
    </subcellularLocation>
    <subcellularLocation>
        <location evidence="2">Cytoplasm</location>
        <location evidence="2">Cytoskeleton</location>
        <location evidence="2">Cilium axoneme</location>
    </subcellularLocation>
</comment>
<comment type="caution">
    <text evidence="14">The sequence shown here is derived from an EMBL/GenBank/DDBJ whole genome shotgun (WGS) entry which is preliminary data.</text>
</comment>
<comment type="similarity">
    <text evidence="3">Belongs to the WD repeat fritz family.</text>
</comment>
<keyword evidence="7" id="KW-0677">Repeat</keyword>
<dbReference type="Gene3D" id="2.130.10.10">
    <property type="entry name" value="YVTN repeat-like/Quinoprotein amine dehydrogenase"/>
    <property type="match status" value="1"/>
</dbReference>
<dbReference type="InterPro" id="IPR015943">
    <property type="entry name" value="WD40/YVTN_repeat-like_dom_sf"/>
</dbReference>
<dbReference type="GO" id="GO:0097541">
    <property type="term" value="C:axonemal basal plate"/>
    <property type="evidence" value="ECO:0007669"/>
    <property type="project" value="TreeGrafter"/>
</dbReference>
<dbReference type="GO" id="GO:0045184">
    <property type="term" value="P:establishment of protein localization"/>
    <property type="evidence" value="ECO:0007669"/>
    <property type="project" value="TreeGrafter"/>
</dbReference>
<evidence type="ECO:0000313" key="14">
    <source>
        <dbReference type="EMBL" id="KAG8222815.1"/>
    </source>
</evidence>
<keyword evidence="10" id="KW-0472">Membrane</keyword>
<evidence type="ECO:0000256" key="3">
    <source>
        <dbReference type="ARBA" id="ARBA00006059"/>
    </source>
</evidence>
<evidence type="ECO:0000256" key="11">
    <source>
        <dbReference type="ARBA" id="ARBA00023212"/>
    </source>
</evidence>
<reference evidence="14" key="1">
    <citation type="submission" date="2013-04" db="EMBL/GenBank/DDBJ databases">
        <authorList>
            <person name="Qu J."/>
            <person name="Murali S.C."/>
            <person name="Bandaranaike D."/>
            <person name="Bellair M."/>
            <person name="Blankenburg K."/>
            <person name="Chao H."/>
            <person name="Dinh H."/>
            <person name="Doddapaneni H."/>
            <person name="Downs B."/>
            <person name="Dugan-Rocha S."/>
            <person name="Elkadiri S."/>
            <person name="Gnanaolivu R.D."/>
            <person name="Hernandez B."/>
            <person name="Javaid M."/>
            <person name="Jayaseelan J.C."/>
            <person name="Lee S."/>
            <person name="Li M."/>
            <person name="Ming W."/>
            <person name="Munidasa M."/>
            <person name="Muniz J."/>
            <person name="Nguyen L."/>
            <person name="Ongeri F."/>
            <person name="Osuji N."/>
            <person name="Pu L.-L."/>
            <person name="Puazo M."/>
            <person name="Qu C."/>
            <person name="Quiroz J."/>
            <person name="Raj R."/>
            <person name="Weissenberger G."/>
            <person name="Xin Y."/>
            <person name="Zou X."/>
            <person name="Han Y."/>
            <person name="Richards S."/>
            <person name="Worley K."/>
            <person name="Muzny D."/>
            <person name="Gibbs R."/>
        </authorList>
    </citation>
    <scope>NUCLEOTIDE SEQUENCE</scope>
    <source>
        <strain evidence="14">Sampled in the wild</strain>
    </source>
</reference>
<dbReference type="Pfam" id="PF11768">
    <property type="entry name" value="Frtz"/>
    <property type="match status" value="1"/>
</dbReference>
<keyword evidence="6" id="KW-0853">WD repeat</keyword>
<dbReference type="InterPro" id="IPR036322">
    <property type="entry name" value="WD40_repeat_dom_sf"/>
</dbReference>
<keyword evidence="11" id="KW-0206">Cytoskeleton</keyword>
<evidence type="ECO:0000256" key="1">
    <source>
        <dbReference type="ARBA" id="ARBA00004236"/>
    </source>
</evidence>
<feature type="compositionally biased region" description="Low complexity" evidence="13">
    <location>
        <begin position="640"/>
        <end position="654"/>
    </location>
</feature>
<keyword evidence="4" id="KW-1003">Cell membrane</keyword>
<dbReference type="PANTHER" id="PTHR13667">
    <property type="entry name" value="HOMOLOC-13"/>
    <property type="match status" value="1"/>
</dbReference>
<dbReference type="SUPFAM" id="SSF50978">
    <property type="entry name" value="WD40 repeat-like"/>
    <property type="match status" value="1"/>
</dbReference>
<evidence type="ECO:0000313" key="15">
    <source>
        <dbReference type="Proteomes" id="UP000792457"/>
    </source>
</evidence>
<dbReference type="Proteomes" id="UP000792457">
    <property type="component" value="Unassembled WGS sequence"/>
</dbReference>
<dbReference type="InterPro" id="IPR024511">
    <property type="entry name" value="Frtz"/>
</dbReference>
<accession>A0A8K0NS95</accession>
<evidence type="ECO:0000256" key="12">
    <source>
        <dbReference type="ARBA" id="ARBA00023273"/>
    </source>
</evidence>
<feature type="region of interest" description="Disordered" evidence="13">
    <location>
        <begin position="640"/>
        <end position="661"/>
    </location>
</feature>
<dbReference type="GO" id="GO:0005886">
    <property type="term" value="C:plasma membrane"/>
    <property type="evidence" value="ECO:0007669"/>
    <property type="project" value="UniProtKB-SubCell"/>
</dbReference>
<protein>
    <recommendedName>
        <fullName evidence="16">WD repeat-containing and planar cell polarity effector protein fritz homolog</fullName>
    </recommendedName>
</protein>
<evidence type="ECO:0000256" key="2">
    <source>
        <dbReference type="ARBA" id="ARBA00004430"/>
    </source>
</evidence>
<proteinExistence type="inferred from homology"/>
<evidence type="ECO:0000256" key="8">
    <source>
        <dbReference type="ARBA" id="ARBA00022794"/>
    </source>
</evidence>
<dbReference type="GO" id="GO:0007399">
    <property type="term" value="P:nervous system development"/>
    <property type="evidence" value="ECO:0007669"/>
    <property type="project" value="TreeGrafter"/>
</dbReference>
<evidence type="ECO:0008006" key="16">
    <source>
        <dbReference type="Google" id="ProtNLM"/>
    </source>
</evidence>
<dbReference type="PANTHER" id="PTHR13667:SF5">
    <property type="entry name" value="WD REPEAT-CONTAINING AND PLANAR CELL POLARITY EFFECTOR PROTEIN FRITZ HOMOLOG"/>
    <property type="match status" value="1"/>
</dbReference>
<keyword evidence="8" id="KW-0970">Cilium biogenesis/degradation</keyword>
<sequence length="777" mass="86610">MLTFLSEAHFWTVSEDIIISDTDYGAFKYHERKDFSESIYTEGKKNFAQKRGVSWNIDNKRPNKLKDSLKELEENISHLRVVYCKWKSSNLLQIIFSSGLIANIIVDIFSGDIVKIIFDKYLIGKLLTDHLSDVVITDTHIVCSYNDNQITFMYLSKQKSKYSPTEKLSRMEPKLQILELSGPSGRRLERKLSCNAAGDMVLVWWRCMRDEVYPWSPLVKDQDRANVHIYGISGLKAELLCYYRTEFDPICVTFSQVEPSVIHTVEQRVSRKGDVTVDSCTCEVVGRRRLQRTAATSIPLQTQVRCFSFGPDGDRLVLGCIDSSIVLFNAGLGVTSMVKAAFIPSLVSWHPDGTVFVVSNEKGQFQCFDLALACIKLQLIGENVNPSNLLDLGVYFRYQPTLFIASWNPQMESKYREAYAQTDGLLLLMFERGPLATLRVVGAGGEQSGSTNLRGTLQPDSCKRIAGGLCPEVVVSRYLSLDKAEAAVAFLSSLGWDTMGQACLGCLYLITSHLFRKRLNQETEALLEATLGTFHAPIQPMCHATELEFGEKVRALTRKFFHHLLRYQQFEKSFRLAIDLNDHDLFMDIFYYAKMNRDLKLAAAARSRADEISGRKCHHMKGNSDSDSIQCSHSSCSECSSGTESSQESSSSSESDADNARTSFNAAEPEVMPSGAEMMEKQVTFSDQVTCIKGSTRSVFTVESEENPGNVVRVADPYAPAKSRSVPILSLPPQRPLISQPSPSAKILDPAVLRPLLGKPSSDSKGTAGRLDSVPGE</sequence>
<evidence type="ECO:0000256" key="7">
    <source>
        <dbReference type="ARBA" id="ARBA00022737"/>
    </source>
</evidence>
<keyword evidence="12" id="KW-0966">Cell projection</keyword>
<keyword evidence="9" id="KW-0969">Cilium</keyword>
<evidence type="ECO:0000256" key="4">
    <source>
        <dbReference type="ARBA" id="ARBA00022475"/>
    </source>
</evidence>
<evidence type="ECO:0000256" key="5">
    <source>
        <dbReference type="ARBA" id="ARBA00022490"/>
    </source>
</evidence>
<keyword evidence="5" id="KW-0963">Cytoplasm</keyword>
<dbReference type="OrthoDB" id="10013020at2759"/>
<feature type="region of interest" description="Disordered" evidence="13">
    <location>
        <begin position="755"/>
        <end position="777"/>
    </location>
</feature>
<evidence type="ECO:0000256" key="9">
    <source>
        <dbReference type="ARBA" id="ARBA00023069"/>
    </source>
</evidence>
<evidence type="ECO:0000256" key="13">
    <source>
        <dbReference type="SAM" id="MobiDB-lite"/>
    </source>
</evidence>
<dbReference type="EMBL" id="KZ308144">
    <property type="protein sequence ID" value="KAG8222815.1"/>
    <property type="molecule type" value="Genomic_DNA"/>
</dbReference>
<evidence type="ECO:0000256" key="6">
    <source>
        <dbReference type="ARBA" id="ARBA00022574"/>
    </source>
</evidence>
<name>A0A8K0NS95_LADFU</name>
<keyword evidence="15" id="KW-1185">Reference proteome</keyword>
<reference evidence="14" key="2">
    <citation type="submission" date="2017-10" db="EMBL/GenBank/DDBJ databases">
        <title>Ladona fulva Genome sequencing and assembly.</title>
        <authorList>
            <person name="Murali S."/>
            <person name="Richards S."/>
            <person name="Bandaranaike D."/>
            <person name="Bellair M."/>
            <person name="Blankenburg K."/>
            <person name="Chao H."/>
            <person name="Dinh H."/>
            <person name="Doddapaneni H."/>
            <person name="Dugan-Rocha S."/>
            <person name="Elkadiri S."/>
            <person name="Gnanaolivu R."/>
            <person name="Hernandez B."/>
            <person name="Skinner E."/>
            <person name="Javaid M."/>
            <person name="Lee S."/>
            <person name="Li M."/>
            <person name="Ming W."/>
            <person name="Munidasa M."/>
            <person name="Muniz J."/>
            <person name="Nguyen L."/>
            <person name="Hughes D."/>
            <person name="Osuji N."/>
            <person name="Pu L.-L."/>
            <person name="Puazo M."/>
            <person name="Qu C."/>
            <person name="Quiroz J."/>
            <person name="Raj R."/>
            <person name="Weissenberger G."/>
            <person name="Xin Y."/>
            <person name="Zou X."/>
            <person name="Han Y."/>
            <person name="Worley K."/>
            <person name="Muzny D."/>
            <person name="Gibbs R."/>
        </authorList>
    </citation>
    <scope>NUCLEOTIDE SEQUENCE</scope>
    <source>
        <strain evidence="14">Sampled in the wild</strain>
    </source>
</reference>
<dbReference type="GO" id="GO:0044782">
    <property type="term" value="P:cilium organization"/>
    <property type="evidence" value="ECO:0007669"/>
    <property type="project" value="TreeGrafter"/>
</dbReference>
<evidence type="ECO:0000256" key="10">
    <source>
        <dbReference type="ARBA" id="ARBA00023136"/>
    </source>
</evidence>
<dbReference type="AlphaFoldDB" id="A0A8K0NS95"/>
<gene>
    <name evidence="14" type="ORF">J437_LFUL005021</name>
</gene>
<organism evidence="14 15">
    <name type="scientific">Ladona fulva</name>
    <name type="common">Scarce chaser dragonfly</name>
    <name type="synonym">Libellula fulva</name>
    <dbReference type="NCBI Taxonomy" id="123851"/>
    <lineage>
        <taxon>Eukaryota</taxon>
        <taxon>Metazoa</taxon>
        <taxon>Ecdysozoa</taxon>
        <taxon>Arthropoda</taxon>
        <taxon>Hexapoda</taxon>
        <taxon>Insecta</taxon>
        <taxon>Pterygota</taxon>
        <taxon>Palaeoptera</taxon>
        <taxon>Odonata</taxon>
        <taxon>Epiprocta</taxon>
        <taxon>Anisoptera</taxon>
        <taxon>Libelluloidea</taxon>
        <taxon>Libellulidae</taxon>
        <taxon>Ladona</taxon>
    </lineage>
</organism>